<evidence type="ECO:0000313" key="8">
    <source>
        <dbReference type="Proteomes" id="UP000567293"/>
    </source>
</evidence>
<keyword evidence="4 6" id="KW-1133">Transmembrane helix</keyword>
<feature type="transmembrane region" description="Helical" evidence="6">
    <location>
        <begin position="12"/>
        <end position="29"/>
    </location>
</feature>
<dbReference type="AlphaFoldDB" id="A0A7V8NM72"/>
<dbReference type="GO" id="GO:0043190">
    <property type="term" value="C:ATP-binding cassette (ABC) transporter complex"/>
    <property type="evidence" value="ECO:0007669"/>
    <property type="project" value="TreeGrafter"/>
</dbReference>
<dbReference type="EMBL" id="JACDQQ010000274">
    <property type="protein sequence ID" value="MBA0083883.1"/>
    <property type="molecule type" value="Genomic_DNA"/>
</dbReference>
<keyword evidence="3 6" id="KW-0812">Transmembrane</keyword>
<evidence type="ECO:0000256" key="6">
    <source>
        <dbReference type="SAM" id="Phobius"/>
    </source>
</evidence>
<dbReference type="PANTHER" id="PTHR33529:SF6">
    <property type="entry name" value="YJGP_YJGQ FAMILY PERMEASE"/>
    <property type="match status" value="1"/>
</dbReference>
<dbReference type="InterPro" id="IPR005495">
    <property type="entry name" value="LptG/LptF_permease"/>
</dbReference>
<comment type="subcellular location">
    <subcellularLocation>
        <location evidence="1">Cell membrane</location>
        <topology evidence="1">Multi-pass membrane protein</topology>
    </subcellularLocation>
</comment>
<dbReference type="Pfam" id="PF03739">
    <property type="entry name" value="LptF_LptG"/>
    <property type="match status" value="1"/>
</dbReference>
<accession>A0A7V8NM72</accession>
<dbReference type="Proteomes" id="UP000567293">
    <property type="component" value="Unassembled WGS sequence"/>
</dbReference>
<organism evidence="7 8">
    <name type="scientific">Candidatus Acidiferrum panamense</name>
    <dbReference type="NCBI Taxonomy" id="2741543"/>
    <lineage>
        <taxon>Bacteria</taxon>
        <taxon>Pseudomonadati</taxon>
        <taxon>Acidobacteriota</taxon>
        <taxon>Terriglobia</taxon>
        <taxon>Candidatus Acidiferrales</taxon>
        <taxon>Candidatus Acidiferrum</taxon>
    </lineage>
</organism>
<keyword evidence="2" id="KW-1003">Cell membrane</keyword>
<reference evidence="7" key="1">
    <citation type="submission" date="2020-06" db="EMBL/GenBank/DDBJ databases">
        <title>Legume-microbial interactions unlock mineral nutrients during tropical forest succession.</title>
        <authorList>
            <person name="Epihov D.Z."/>
        </authorList>
    </citation>
    <scope>NUCLEOTIDE SEQUENCE [LARGE SCALE GENOMIC DNA]</scope>
    <source>
        <strain evidence="7">Pan2503</strain>
    </source>
</reference>
<evidence type="ECO:0000256" key="3">
    <source>
        <dbReference type="ARBA" id="ARBA00022692"/>
    </source>
</evidence>
<evidence type="ECO:0000256" key="5">
    <source>
        <dbReference type="ARBA" id="ARBA00023136"/>
    </source>
</evidence>
<evidence type="ECO:0000256" key="4">
    <source>
        <dbReference type="ARBA" id="ARBA00022989"/>
    </source>
</evidence>
<feature type="transmembrane region" description="Helical" evidence="6">
    <location>
        <begin position="99"/>
        <end position="121"/>
    </location>
</feature>
<dbReference type="PANTHER" id="PTHR33529">
    <property type="entry name" value="SLR0882 PROTEIN-RELATED"/>
    <property type="match status" value="1"/>
</dbReference>
<dbReference type="GO" id="GO:0015920">
    <property type="term" value="P:lipopolysaccharide transport"/>
    <property type="evidence" value="ECO:0007669"/>
    <property type="project" value="TreeGrafter"/>
</dbReference>
<keyword evidence="5 6" id="KW-0472">Membrane</keyword>
<keyword evidence="8" id="KW-1185">Reference proteome</keyword>
<evidence type="ECO:0000313" key="7">
    <source>
        <dbReference type="EMBL" id="MBA0083883.1"/>
    </source>
</evidence>
<sequence length="195" mass="21353">MRILDRYIVREVSRHAFLGLVVFTFVFLVPRLVRVMEIYVRHVGSGAQILELFLCIFPGVFVFTVPMATLIGVLLGLGRMSADSEIIALTSLGIGRRRILFPVGVLALVGALLTLLMTTWVGPGALRTLHSAEAELIGSQISFQVQPRVFDERFPKKVLYVNDVSASGTQWHGVFVADTQGEGGSQVTLADRAIV</sequence>
<feature type="non-terminal residue" evidence="7">
    <location>
        <position position="195"/>
    </location>
</feature>
<feature type="transmembrane region" description="Helical" evidence="6">
    <location>
        <begin position="49"/>
        <end position="78"/>
    </location>
</feature>
<evidence type="ECO:0000256" key="1">
    <source>
        <dbReference type="ARBA" id="ARBA00004651"/>
    </source>
</evidence>
<gene>
    <name evidence="7" type="ORF">HRJ53_02705</name>
</gene>
<name>A0A7V8NM72_9BACT</name>
<proteinExistence type="predicted"/>
<comment type="caution">
    <text evidence="7">The sequence shown here is derived from an EMBL/GenBank/DDBJ whole genome shotgun (WGS) entry which is preliminary data.</text>
</comment>
<protein>
    <submittedName>
        <fullName evidence="7">LptF/LptG family permease</fullName>
    </submittedName>
</protein>
<evidence type="ECO:0000256" key="2">
    <source>
        <dbReference type="ARBA" id="ARBA00022475"/>
    </source>
</evidence>